<proteinExistence type="predicted"/>
<name>A0A2D1A4I3_9CAUD</name>
<gene>
    <name evidence="1" type="ORF">SEA_TRINA_268</name>
</gene>
<evidence type="ECO:0000313" key="2">
    <source>
        <dbReference type="Proteomes" id="UP000231419"/>
    </source>
</evidence>
<sequence length="89" mass="9341">MSNVSKAEFTSNLLDLAIATVELLKRAGAQESHIEPLVASITPGVPSAGIPWAVHFCKGHGVVLGNTKAEAMANLQAMHYSARFILGLA</sequence>
<reference evidence="2" key="1">
    <citation type="submission" date="2017-08" db="EMBL/GenBank/DDBJ databases">
        <authorList>
            <person name="de Groot N.N."/>
        </authorList>
    </citation>
    <scope>NUCLEOTIDE SEQUENCE [LARGE SCALE GENOMIC DNA]</scope>
</reference>
<organism evidence="1 2">
    <name type="scientific">Rhodococcus phage Trina</name>
    <dbReference type="NCBI Taxonomy" id="2027905"/>
    <lineage>
        <taxon>Viruses</taxon>
        <taxon>Duplodnaviria</taxon>
        <taxon>Heunggongvirae</taxon>
        <taxon>Uroviricota</taxon>
        <taxon>Caudoviricetes</taxon>
        <taxon>Trinavirus</taxon>
        <taxon>Trinavirus trina</taxon>
    </lineage>
</organism>
<keyword evidence="2" id="KW-1185">Reference proteome</keyword>
<dbReference type="Proteomes" id="UP000231419">
    <property type="component" value="Segment"/>
</dbReference>
<protein>
    <submittedName>
        <fullName evidence="1">Uncharacterized protein</fullName>
    </submittedName>
</protein>
<dbReference type="EMBL" id="MF668286">
    <property type="protein sequence ID" value="ASZ75046.1"/>
    <property type="molecule type" value="Genomic_DNA"/>
</dbReference>
<evidence type="ECO:0000313" key="1">
    <source>
        <dbReference type="EMBL" id="ASZ75046.1"/>
    </source>
</evidence>
<accession>A0A2D1A4I3</accession>